<keyword evidence="8" id="KW-1185">Reference proteome</keyword>
<dbReference type="PROSITE" id="PS00019">
    <property type="entry name" value="ACTININ_1"/>
    <property type="match status" value="1"/>
</dbReference>
<dbReference type="PROSITE" id="PS50021">
    <property type="entry name" value="CH"/>
    <property type="match status" value="1"/>
</dbReference>
<protein>
    <submittedName>
        <fullName evidence="7">2357_t:CDS:1</fullName>
    </submittedName>
</protein>
<comment type="caution">
    <text evidence="7">The sequence shown here is derived from an EMBL/GenBank/DDBJ whole genome shotgun (WGS) entry which is preliminary data.</text>
</comment>
<feature type="compositionally biased region" description="Basic and acidic residues" evidence="4">
    <location>
        <begin position="352"/>
        <end position="390"/>
    </location>
</feature>
<dbReference type="InterPro" id="IPR051477">
    <property type="entry name" value="Expansin_CellWall"/>
</dbReference>
<evidence type="ECO:0000256" key="4">
    <source>
        <dbReference type="SAM" id="MobiDB-lite"/>
    </source>
</evidence>
<evidence type="ECO:0000313" key="8">
    <source>
        <dbReference type="Proteomes" id="UP000789739"/>
    </source>
</evidence>
<dbReference type="SUPFAM" id="SSF50685">
    <property type="entry name" value="Barwin-like endoglucanases"/>
    <property type="match status" value="1"/>
</dbReference>
<dbReference type="EMBL" id="CAJVPI010001640">
    <property type="protein sequence ID" value="CAG8621530.1"/>
    <property type="molecule type" value="Genomic_DNA"/>
</dbReference>
<dbReference type="OrthoDB" id="10017054at2759"/>
<dbReference type="InterPro" id="IPR001589">
    <property type="entry name" value="Actinin_actin-bd_CS"/>
</dbReference>
<dbReference type="SUPFAM" id="SSF47576">
    <property type="entry name" value="Calponin-homology domain, CH-domain"/>
    <property type="match status" value="1"/>
</dbReference>
<feature type="chain" id="PRO_5040411660" evidence="5">
    <location>
        <begin position="20"/>
        <end position="772"/>
    </location>
</feature>
<feature type="domain" description="Calponin-homology (CH)" evidence="6">
    <location>
        <begin position="173"/>
        <end position="290"/>
    </location>
</feature>
<dbReference type="InterPro" id="IPR009009">
    <property type="entry name" value="RlpA-like_DPBB"/>
</dbReference>
<feature type="compositionally biased region" description="Basic and acidic residues" evidence="4">
    <location>
        <begin position="397"/>
        <end position="411"/>
    </location>
</feature>
<keyword evidence="1 5" id="KW-0732">Signal</keyword>
<dbReference type="SMART" id="SM00033">
    <property type="entry name" value="CH"/>
    <property type="match status" value="1"/>
</dbReference>
<evidence type="ECO:0000259" key="6">
    <source>
        <dbReference type="PROSITE" id="PS50021"/>
    </source>
</evidence>
<evidence type="ECO:0000256" key="1">
    <source>
        <dbReference type="ARBA" id="ARBA00022729"/>
    </source>
</evidence>
<feature type="signal peptide" evidence="5">
    <location>
        <begin position="1"/>
        <end position="19"/>
    </location>
</feature>
<dbReference type="Proteomes" id="UP000789739">
    <property type="component" value="Unassembled WGS sequence"/>
</dbReference>
<feature type="compositionally biased region" description="Polar residues" evidence="4">
    <location>
        <begin position="599"/>
        <end position="621"/>
    </location>
</feature>
<dbReference type="InterPro" id="IPR036908">
    <property type="entry name" value="RlpA-like_sf"/>
</dbReference>
<keyword evidence="2" id="KW-0677">Repeat</keyword>
<dbReference type="InterPro" id="IPR036872">
    <property type="entry name" value="CH_dom_sf"/>
</dbReference>
<feature type="region of interest" description="Disordered" evidence="4">
    <location>
        <begin position="121"/>
        <end position="146"/>
    </location>
</feature>
<accession>A0A9N9D3X9</accession>
<feature type="region of interest" description="Disordered" evidence="4">
    <location>
        <begin position="335"/>
        <end position="411"/>
    </location>
</feature>
<keyword evidence="3" id="KW-0009">Actin-binding</keyword>
<evidence type="ECO:0000256" key="2">
    <source>
        <dbReference type="ARBA" id="ARBA00022737"/>
    </source>
</evidence>
<dbReference type="Pfam" id="PF03330">
    <property type="entry name" value="DPBB_1"/>
    <property type="match status" value="1"/>
</dbReference>
<feature type="compositionally biased region" description="Polar residues" evidence="4">
    <location>
        <begin position="123"/>
        <end position="137"/>
    </location>
</feature>
<evidence type="ECO:0000256" key="5">
    <source>
        <dbReference type="SAM" id="SignalP"/>
    </source>
</evidence>
<dbReference type="Gene3D" id="1.10.418.10">
    <property type="entry name" value="Calponin-like domain"/>
    <property type="match status" value="1"/>
</dbReference>
<sequence length="772" mass="85982">MSLAKLFIVFVAMITATHSLPTLFKRFTGEGTFYNVGLGACGQTNSNSDYVAALNVPQWGNPPNPNQAPFCGKTVTITGPLGSVTALITDVCAKCSDGDLDLSPAAYDKIADPNAGRVPINWSFDSPANDQDNSDNTPKPRRRNSFIGQWDNTTNVVNVRSRYYSTATDRYTSSQKATFTRWLNIQLRALPLDISNFPEIKAIDKDFRDGKLLIQLLHVLYPEDTDLPKSERGNTRHHHIANVNKVLTYVRGKLDASGLAALDAIGPVDIVDGNVKLTMGLIWLVISKFHHLSSVFEVDQVVIEESDNEHGREESDDVWYSSGESEIISEIVEEDENVGESIEVSEVGAGVNEEKQNTSVDKEISREGKYENDPTKVKDKDKSTEADEKQSQGIDGNLEKLPESTGKGDEKITSDIDEAYISTDTEQMKSSSAHKVRQFVTEPEDYSSSWGSSTLHLPLNRSRRPLPSQYVSKRMSMPANAFETLNQKPTRAASGRFRTLHVRSNSTPVHSSSGLLFWLNVQLIDLEAQLPGELYPVKNFESLNDGILLTALLNVKQPTKLIELLVKSDENTDKSGIEWKTIVEPGEATLIESPDQPVTEGSISHSNVETQRPQYPPQSVSIVDKPLPPPPISHAPTANTQPRPPEYQPLMQASKRAYATREVPSRSIPKFDNPTISSPRSYPRRRPSSPQPAWTPSSSIVAAIWEWTSNWLANEFEDQQMDDFDDIDEYDRSGARELGPEDIAHYGYEEDIPLQLLLTNIDHSSIYWTRRP</sequence>
<name>A0A9N9D3X9_9GLOM</name>
<dbReference type="PANTHER" id="PTHR31836">
    <property type="match status" value="1"/>
</dbReference>
<gene>
    <name evidence="7" type="ORF">PBRASI_LOCUS8737</name>
</gene>
<dbReference type="InterPro" id="IPR001715">
    <property type="entry name" value="CH_dom"/>
</dbReference>
<organism evidence="7 8">
    <name type="scientific">Paraglomus brasilianum</name>
    <dbReference type="NCBI Taxonomy" id="144538"/>
    <lineage>
        <taxon>Eukaryota</taxon>
        <taxon>Fungi</taxon>
        <taxon>Fungi incertae sedis</taxon>
        <taxon>Mucoromycota</taxon>
        <taxon>Glomeromycotina</taxon>
        <taxon>Glomeromycetes</taxon>
        <taxon>Paraglomerales</taxon>
        <taxon>Paraglomeraceae</taxon>
        <taxon>Paraglomus</taxon>
    </lineage>
</organism>
<dbReference type="CDD" id="cd22191">
    <property type="entry name" value="DPBB_RlpA_EXP_N-like"/>
    <property type="match status" value="1"/>
</dbReference>
<reference evidence="7" key="1">
    <citation type="submission" date="2021-06" db="EMBL/GenBank/DDBJ databases">
        <authorList>
            <person name="Kallberg Y."/>
            <person name="Tangrot J."/>
            <person name="Rosling A."/>
        </authorList>
    </citation>
    <scope>NUCLEOTIDE SEQUENCE</scope>
    <source>
        <strain evidence="7">BR232B</strain>
    </source>
</reference>
<dbReference type="GO" id="GO:0003779">
    <property type="term" value="F:actin binding"/>
    <property type="evidence" value="ECO:0007669"/>
    <property type="project" value="UniProtKB-KW"/>
</dbReference>
<evidence type="ECO:0000256" key="3">
    <source>
        <dbReference type="ARBA" id="ARBA00023203"/>
    </source>
</evidence>
<evidence type="ECO:0000313" key="7">
    <source>
        <dbReference type="EMBL" id="CAG8621530.1"/>
    </source>
</evidence>
<dbReference type="AlphaFoldDB" id="A0A9N9D3X9"/>
<dbReference type="Pfam" id="PF00307">
    <property type="entry name" value="CH"/>
    <property type="match status" value="1"/>
</dbReference>
<feature type="region of interest" description="Disordered" evidence="4">
    <location>
        <begin position="592"/>
        <end position="696"/>
    </location>
</feature>
<proteinExistence type="predicted"/>
<dbReference type="Gene3D" id="2.40.40.10">
    <property type="entry name" value="RlpA-like domain"/>
    <property type="match status" value="1"/>
</dbReference>
<dbReference type="PANTHER" id="PTHR31836:SF28">
    <property type="entry name" value="SRCR DOMAIN-CONTAINING PROTEIN-RELATED"/>
    <property type="match status" value="1"/>
</dbReference>